<keyword evidence="3 5" id="KW-0067">ATP-binding</keyword>
<keyword evidence="2" id="KW-0547">Nucleotide-binding</keyword>
<dbReference type="SMART" id="SM00382">
    <property type="entry name" value="AAA"/>
    <property type="match status" value="1"/>
</dbReference>
<evidence type="ECO:0000313" key="5">
    <source>
        <dbReference type="EMBL" id="QBR47295.1"/>
    </source>
</evidence>
<organism evidence="5 6">
    <name type="scientific">Leuconostoc kimchii</name>
    <dbReference type="NCBI Taxonomy" id="136609"/>
    <lineage>
        <taxon>Bacteria</taxon>
        <taxon>Bacillati</taxon>
        <taxon>Bacillota</taxon>
        <taxon>Bacilli</taxon>
        <taxon>Lactobacillales</taxon>
        <taxon>Lactobacillaceae</taxon>
        <taxon>Leuconostoc</taxon>
    </lineage>
</organism>
<accession>A0ABX5SIW7</accession>
<dbReference type="RefSeq" id="WP_013102587.1">
    <property type="nucleotide sequence ID" value="NZ_CP037939.1"/>
</dbReference>
<dbReference type="InterPro" id="IPR003593">
    <property type="entry name" value="AAA+_ATPase"/>
</dbReference>
<dbReference type="SUPFAM" id="SSF52540">
    <property type="entry name" value="P-loop containing nucleoside triphosphate hydrolases"/>
    <property type="match status" value="1"/>
</dbReference>
<dbReference type="PANTHER" id="PTHR42788">
    <property type="entry name" value="TAURINE IMPORT ATP-BINDING PROTEIN-RELATED"/>
    <property type="match status" value="1"/>
</dbReference>
<dbReference type="Gene3D" id="3.40.50.300">
    <property type="entry name" value="P-loop containing nucleotide triphosphate hydrolases"/>
    <property type="match status" value="1"/>
</dbReference>
<proteinExistence type="predicted"/>
<evidence type="ECO:0000259" key="4">
    <source>
        <dbReference type="PROSITE" id="PS50893"/>
    </source>
</evidence>
<gene>
    <name evidence="5" type="ORF">EW139_03835</name>
</gene>
<keyword evidence="6" id="KW-1185">Reference proteome</keyword>
<reference evidence="5 6" key="1">
    <citation type="submission" date="2019-03" db="EMBL/GenBank/DDBJ databases">
        <title>Complete Genome Sequence of Leuconostoc kimchii strain NKJ218 Isolated from Homemade Kimchi.</title>
        <authorList>
            <person name="Jung J.Y."/>
            <person name="Jin H.M."/>
            <person name="Jung J.-W."/>
            <person name="Lee S.-Y."/>
            <person name="Ryu B.-G."/>
            <person name="Han S.-S."/>
            <person name="Kang H.K."/>
            <person name="Choi H.W."/>
            <person name="Chung E.J."/>
            <person name="Choi K.-M."/>
        </authorList>
    </citation>
    <scope>NUCLEOTIDE SEQUENCE [LARGE SCALE GENOMIC DNA]</scope>
    <source>
        <strain evidence="5 6">NKJ218</strain>
    </source>
</reference>
<evidence type="ECO:0000256" key="2">
    <source>
        <dbReference type="ARBA" id="ARBA00022741"/>
    </source>
</evidence>
<dbReference type="GO" id="GO:0005524">
    <property type="term" value="F:ATP binding"/>
    <property type="evidence" value="ECO:0007669"/>
    <property type="project" value="UniProtKB-KW"/>
</dbReference>
<evidence type="ECO:0000256" key="3">
    <source>
        <dbReference type="ARBA" id="ARBA00022840"/>
    </source>
</evidence>
<protein>
    <submittedName>
        <fullName evidence="5">ABC transporter ATP-binding protein</fullName>
    </submittedName>
</protein>
<feature type="domain" description="ABC transporter" evidence="4">
    <location>
        <begin position="8"/>
        <end position="242"/>
    </location>
</feature>
<dbReference type="Pfam" id="PF00005">
    <property type="entry name" value="ABC_tran"/>
    <property type="match status" value="1"/>
</dbReference>
<evidence type="ECO:0000256" key="1">
    <source>
        <dbReference type="ARBA" id="ARBA00022448"/>
    </source>
</evidence>
<dbReference type="EMBL" id="CP037939">
    <property type="protein sequence ID" value="QBR47295.1"/>
    <property type="molecule type" value="Genomic_DNA"/>
</dbReference>
<dbReference type="PANTHER" id="PTHR42788:SF13">
    <property type="entry name" value="ALIPHATIC SULFONATES IMPORT ATP-BINDING PROTEIN SSUB"/>
    <property type="match status" value="1"/>
</dbReference>
<dbReference type="PROSITE" id="PS50893">
    <property type="entry name" value="ABC_TRANSPORTER_2"/>
    <property type="match status" value="1"/>
</dbReference>
<dbReference type="Proteomes" id="UP000295756">
    <property type="component" value="Chromosome"/>
</dbReference>
<dbReference type="InterPro" id="IPR003439">
    <property type="entry name" value="ABC_transporter-like_ATP-bd"/>
</dbReference>
<sequence length="257" mass="28987">MVARTEEIRVERLRKVFPSHDYNKPAVVALDRVDATIKPGEFVSLIGPSGCGKTTWLRLIAGLEIPTEGAIYVGDRKITSPGRERGLVFQDPNLFPWLTVQENIAFGLKIKGKLTSEDQENIASLITLVGLTGFEKSYPYQLSGGMAHRAAIARALVNNPEVLLFDEPFGALDAFTRMKLQNDVLRIWRERKTTMILVTHDVEEAIFLGQRVFAMTPRPARVKKIIDINLDYPRKRDDQTFIALKEEVLGVLDFHNI</sequence>
<name>A0ABX5SIW7_9LACO</name>
<keyword evidence="1" id="KW-0813">Transport</keyword>
<dbReference type="InterPro" id="IPR050166">
    <property type="entry name" value="ABC_transporter_ATP-bind"/>
</dbReference>
<dbReference type="InterPro" id="IPR027417">
    <property type="entry name" value="P-loop_NTPase"/>
</dbReference>
<evidence type="ECO:0000313" key="6">
    <source>
        <dbReference type="Proteomes" id="UP000295756"/>
    </source>
</evidence>
<dbReference type="CDD" id="cd03293">
    <property type="entry name" value="ABC_NrtD_SsuB_transporters"/>
    <property type="match status" value="1"/>
</dbReference>